<feature type="compositionally biased region" description="Basic and acidic residues" evidence="1">
    <location>
        <begin position="126"/>
        <end position="139"/>
    </location>
</feature>
<feature type="compositionally biased region" description="Polar residues" evidence="1">
    <location>
        <begin position="143"/>
        <end position="167"/>
    </location>
</feature>
<dbReference type="Proteomes" id="UP001141806">
    <property type="component" value="Unassembled WGS sequence"/>
</dbReference>
<proteinExistence type="predicted"/>
<sequence>MVEQGIFYFNHYTTPLPVVVKRLSSFVYVRKEKFFFASVWEGQTLQGRNTQPLVEEYSEAELLEVFGPKAVSLQVPRVENFPRSPTKLTTKPGSTMVLICYSDVVASLALKGVVVVPPEVLKEALTDPKGRKESKKAAKDSGPTASKSQSGTPKDSPSMRVTRSTAKGSKRNNLVAKKLLPKENKGKGRLMT</sequence>
<evidence type="ECO:0000313" key="2">
    <source>
        <dbReference type="EMBL" id="KAJ4952944.1"/>
    </source>
</evidence>
<evidence type="ECO:0000313" key="3">
    <source>
        <dbReference type="Proteomes" id="UP001141806"/>
    </source>
</evidence>
<keyword evidence="3" id="KW-1185">Reference proteome</keyword>
<name>A0A9Q0GWH2_9MAGN</name>
<accession>A0A9Q0GWH2</accession>
<protein>
    <submittedName>
        <fullName evidence="2">Uncharacterized protein</fullName>
    </submittedName>
</protein>
<feature type="region of interest" description="Disordered" evidence="1">
    <location>
        <begin position="126"/>
        <end position="192"/>
    </location>
</feature>
<dbReference type="AlphaFoldDB" id="A0A9Q0GWH2"/>
<reference evidence="2" key="1">
    <citation type="journal article" date="2023" name="Plant J.">
        <title>The genome of the king protea, Protea cynaroides.</title>
        <authorList>
            <person name="Chang J."/>
            <person name="Duong T.A."/>
            <person name="Schoeman C."/>
            <person name="Ma X."/>
            <person name="Roodt D."/>
            <person name="Barker N."/>
            <person name="Li Z."/>
            <person name="Van de Peer Y."/>
            <person name="Mizrachi E."/>
        </authorList>
    </citation>
    <scope>NUCLEOTIDE SEQUENCE</scope>
    <source>
        <tissue evidence="2">Young leaves</tissue>
    </source>
</reference>
<dbReference type="EMBL" id="JAMYWD010000012">
    <property type="protein sequence ID" value="KAJ4952944.1"/>
    <property type="molecule type" value="Genomic_DNA"/>
</dbReference>
<evidence type="ECO:0000256" key="1">
    <source>
        <dbReference type="SAM" id="MobiDB-lite"/>
    </source>
</evidence>
<comment type="caution">
    <text evidence="2">The sequence shown here is derived from an EMBL/GenBank/DDBJ whole genome shotgun (WGS) entry which is preliminary data.</text>
</comment>
<gene>
    <name evidence="2" type="ORF">NE237_029776</name>
</gene>
<organism evidence="2 3">
    <name type="scientific">Protea cynaroides</name>
    <dbReference type="NCBI Taxonomy" id="273540"/>
    <lineage>
        <taxon>Eukaryota</taxon>
        <taxon>Viridiplantae</taxon>
        <taxon>Streptophyta</taxon>
        <taxon>Embryophyta</taxon>
        <taxon>Tracheophyta</taxon>
        <taxon>Spermatophyta</taxon>
        <taxon>Magnoliopsida</taxon>
        <taxon>Proteales</taxon>
        <taxon>Proteaceae</taxon>
        <taxon>Protea</taxon>
    </lineage>
</organism>